<dbReference type="Pfam" id="PF13638">
    <property type="entry name" value="PIN_4"/>
    <property type="match status" value="1"/>
</dbReference>
<evidence type="ECO:0000256" key="6">
    <source>
        <dbReference type="SAM" id="MobiDB-lite"/>
    </source>
</evidence>
<dbReference type="Proteomes" id="UP000789570">
    <property type="component" value="Unassembled WGS sequence"/>
</dbReference>
<keyword evidence="2" id="KW-0804">Transcription</keyword>
<name>A0A9N8VLA7_9GLOM</name>
<dbReference type="InterPro" id="IPR052626">
    <property type="entry name" value="SWT1_Regulator"/>
</dbReference>
<proteinExistence type="inferred from homology"/>
<evidence type="ECO:0000256" key="1">
    <source>
        <dbReference type="ARBA" id="ARBA00004123"/>
    </source>
</evidence>
<dbReference type="GO" id="GO:0004540">
    <property type="term" value="F:RNA nuclease activity"/>
    <property type="evidence" value="ECO:0007669"/>
    <property type="project" value="UniProtKB-ARBA"/>
</dbReference>
<evidence type="ECO:0000313" key="9">
    <source>
        <dbReference type="Proteomes" id="UP000789570"/>
    </source>
</evidence>
<dbReference type="GO" id="GO:0005634">
    <property type="term" value="C:nucleus"/>
    <property type="evidence" value="ECO:0007669"/>
    <property type="project" value="UniProtKB-SubCell"/>
</dbReference>
<dbReference type="CDD" id="cd18727">
    <property type="entry name" value="PIN_Swt1-like"/>
    <property type="match status" value="1"/>
</dbReference>
<comment type="similarity">
    <text evidence="4">Belongs to the SWT1 family.</text>
</comment>
<organism evidence="8 9">
    <name type="scientific">Funneliformis caledonium</name>
    <dbReference type="NCBI Taxonomy" id="1117310"/>
    <lineage>
        <taxon>Eukaryota</taxon>
        <taxon>Fungi</taxon>
        <taxon>Fungi incertae sedis</taxon>
        <taxon>Mucoromycota</taxon>
        <taxon>Glomeromycotina</taxon>
        <taxon>Glomeromycetes</taxon>
        <taxon>Glomerales</taxon>
        <taxon>Glomeraceae</taxon>
        <taxon>Funneliformis</taxon>
    </lineage>
</organism>
<accession>A0A9N8VLA7</accession>
<dbReference type="FunFam" id="3.40.50.1010:FF:000045">
    <property type="entry name" value="Transcriptional protein swt1"/>
    <property type="match status" value="1"/>
</dbReference>
<evidence type="ECO:0000256" key="5">
    <source>
        <dbReference type="ARBA" id="ARBA00074620"/>
    </source>
</evidence>
<evidence type="ECO:0000313" key="8">
    <source>
        <dbReference type="EMBL" id="CAG8454764.1"/>
    </source>
</evidence>
<comment type="subcellular location">
    <subcellularLocation>
        <location evidence="1">Nucleus</location>
    </subcellularLocation>
</comment>
<feature type="region of interest" description="Disordered" evidence="6">
    <location>
        <begin position="345"/>
        <end position="374"/>
    </location>
</feature>
<keyword evidence="9" id="KW-1185">Reference proteome</keyword>
<evidence type="ECO:0000256" key="4">
    <source>
        <dbReference type="ARBA" id="ARBA00060839"/>
    </source>
</evidence>
<dbReference type="PANTHER" id="PTHR16161:SF0">
    <property type="entry name" value="TRANSCRIPTIONAL PROTEIN SWT1"/>
    <property type="match status" value="1"/>
</dbReference>
<keyword evidence="3" id="KW-0539">Nucleus</keyword>
<dbReference type="AlphaFoldDB" id="A0A9N8VLA7"/>
<evidence type="ECO:0000256" key="2">
    <source>
        <dbReference type="ARBA" id="ARBA00023163"/>
    </source>
</evidence>
<dbReference type="Gene3D" id="3.40.50.1010">
    <property type="entry name" value="5'-nuclease"/>
    <property type="match status" value="1"/>
</dbReference>
<gene>
    <name evidence="8" type="ORF">FCALED_LOCUS1433</name>
</gene>
<dbReference type="InterPro" id="IPR029060">
    <property type="entry name" value="PIN-like_dom_sf"/>
</dbReference>
<dbReference type="PANTHER" id="PTHR16161">
    <property type="entry name" value="TRANSCRIPTIONAL PROTEIN SWT1"/>
    <property type="match status" value="1"/>
</dbReference>
<sequence length="566" mass="65331">MTDNDCDFMDIDDEYILQDITSQIVEFRKENALDTYYESSLTTQEPIIEQGPGKLKHVSVVVVDTNFLISHLAFLKTLIYVHAKKYKFLIIVPWIVLQELDGLKSSRWKNETSSSQHEVGNLAQTAIKFLHNCLVDKEEGLRGQKIDEKVEFNENNDDKILDCCRYFQMTTQRPIILLSNDKNLCVKAMIHGIITASYQRSEGLDNILKKILSKEKLNTDCLLNNGWEPVSKESSTITTLHNDYDIKLVTENFDQDADTMMMDYDEIPPDSSSSMQNQVSMYEAQLQNSSMPSAMVSCSPMLTQRLHYPEHSSIYDSIHAPKNKSSNSVSSITAYETITYSAQKDNGPTSFSLDDSIHSPKNIKRSTNNNNNPELISQGVTSQVLNDKCDQRIESIGILMMNEEAPYFPESVLSRQIESFQECFVTKIIANLNNLLPPAISFHFQQCFGDDWNFVVPAQPWSLFTMLKFMDRYWFTVFSDVFQGIKRIRIETISNMISFISIWDKYEQNRKMNFNIRDIMQFLKNSEIIIKMIYDGVKWNDELTIETKRVAKNWWSEFESSLNIIS</sequence>
<protein>
    <recommendedName>
        <fullName evidence="5">Transcriptional protein SWT1</fullName>
    </recommendedName>
</protein>
<dbReference type="SMART" id="SM00670">
    <property type="entry name" value="PINc"/>
    <property type="match status" value="1"/>
</dbReference>
<dbReference type="SUPFAM" id="SSF88723">
    <property type="entry name" value="PIN domain-like"/>
    <property type="match status" value="1"/>
</dbReference>
<evidence type="ECO:0000259" key="7">
    <source>
        <dbReference type="SMART" id="SM00670"/>
    </source>
</evidence>
<dbReference type="EMBL" id="CAJVPQ010000187">
    <property type="protein sequence ID" value="CAG8454764.1"/>
    <property type="molecule type" value="Genomic_DNA"/>
</dbReference>
<dbReference type="OrthoDB" id="2017974at2759"/>
<evidence type="ECO:0000256" key="3">
    <source>
        <dbReference type="ARBA" id="ARBA00023242"/>
    </source>
</evidence>
<dbReference type="InterPro" id="IPR002716">
    <property type="entry name" value="PIN_dom"/>
</dbReference>
<comment type="caution">
    <text evidence="8">The sequence shown here is derived from an EMBL/GenBank/DDBJ whole genome shotgun (WGS) entry which is preliminary data.</text>
</comment>
<reference evidence="8" key="1">
    <citation type="submission" date="2021-06" db="EMBL/GenBank/DDBJ databases">
        <authorList>
            <person name="Kallberg Y."/>
            <person name="Tangrot J."/>
            <person name="Rosling A."/>
        </authorList>
    </citation>
    <scope>NUCLEOTIDE SEQUENCE</scope>
    <source>
        <strain evidence="8">UK204</strain>
    </source>
</reference>
<feature type="domain" description="PIN" evidence="7">
    <location>
        <begin position="59"/>
        <end position="186"/>
    </location>
</feature>